<reference evidence="1 2" key="1">
    <citation type="journal article" date="2019" name="Commun. Biol.">
        <title>The bagworm genome reveals a unique fibroin gene that provides high tensile strength.</title>
        <authorList>
            <person name="Kono N."/>
            <person name="Nakamura H."/>
            <person name="Ohtoshi R."/>
            <person name="Tomita M."/>
            <person name="Numata K."/>
            <person name="Arakawa K."/>
        </authorList>
    </citation>
    <scope>NUCLEOTIDE SEQUENCE [LARGE SCALE GENOMIC DNA]</scope>
</reference>
<sequence>MWRVLYAEAGHPAVRPSAAQEIQCIGRPVFPVRRCACAGNEQIQLSTLGRTGRARGRLSTSRPPRLVSCPRRIRLARYGHLACKCSRYRSAEQRNYKFEIGAMKQVSPLIDIYFLYYHLMRHRNGSVARLLLRLVNPRTVTSATIAGNYTSGAPLVIGSRTCAWASVRACLFLGDIRDGGRDVGDLNRRARTCAAPTPGRLATILRTEYGTRA</sequence>
<accession>A0A4C1XVE7</accession>
<gene>
    <name evidence="1" type="ORF">EVAR_38349_1</name>
</gene>
<proteinExistence type="predicted"/>
<name>A0A4C1XVE7_EUMVA</name>
<evidence type="ECO:0000313" key="2">
    <source>
        <dbReference type="Proteomes" id="UP000299102"/>
    </source>
</evidence>
<dbReference type="AlphaFoldDB" id="A0A4C1XVE7"/>
<comment type="caution">
    <text evidence="1">The sequence shown here is derived from an EMBL/GenBank/DDBJ whole genome shotgun (WGS) entry which is preliminary data.</text>
</comment>
<dbReference type="Proteomes" id="UP000299102">
    <property type="component" value="Unassembled WGS sequence"/>
</dbReference>
<protein>
    <submittedName>
        <fullName evidence="1">Uncharacterized protein</fullName>
    </submittedName>
</protein>
<organism evidence="1 2">
    <name type="scientific">Eumeta variegata</name>
    <name type="common">Bagworm moth</name>
    <name type="synonym">Eumeta japonica</name>
    <dbReference type="NCBI Taxonomy" id="151549"/>
    <lineage>
        <taxon>Eukaryota</taxon>
        <taxon>Metazoa</taxon>
        <taxon>Ecdysozoa</taxon>
        <taxon>Arthropoda</taxon>
        <taxon>Hexapoda</taxon>
        <taxon>Insecta</taxon>
        <taxon>Pterygota</taxon>
        <taxon>Neoptera</taxon>
        <taxon>Endopterygota</taxon>
        <taxon>Lepidoptera</taxon>
        <taxon>Glossata</taxon>
        <taxon>Ditrysia</taxon>
        <taxon>Tineoidea</taxon>
        <taxon>Psychidae</taxon>
        <taxon>Oiketicinae</taxon>
        <taxon>Eumeta</taxon>
    </lineage>
</organism>
<dbReference type="EMBL" id="BGZK01000995">
    <property type="protein sequence ID" value="GBP67881.1"/>
    <property type="molecule type" value="Genomic_DNA"/>
</dbReference>
<evidence type="ECO:0000313" key="1">
    <source>
        <dbReference type="EMBL" id="GBP67881.1"/>
    </source>
</evidence>
<keyword evidence="2" id="KW-1185">Reference proteome</keyword>